<evidence type="ECO:0000256" key="10">
    <source>
        <dbReference type="ARBA" id="ARBA00023295"/>
    </source>
</evidence>
<dbReference type="FunFam" id="2.60.120.260:FF:000097">
    <property type="entry name" value="Beta-galactosidase"/>
    <property type="match status" value="1"/>
</dbReference>
<evidence type="ECO:0000256" key="4">
    <source>
        <dbReference type="ARBA" id="ARBA00012756"/>
    </source>
</evidence>
<dbReference type="InterPro" id="IPR041392">
    <property type="entry name" value="GHD"/>
</dbReference>
<dbReference type="Pfam" id="PF17834">
    <property type="entry name" value="GHD"/>
    <property type="match status" value="1"/>
</dbReference>
<dbReference type="PANTHER" id="PTHR23421">
    <property type="entry name" value="BETA-GALACTOSIDASE RELATED"/>
    <property type="match status" value="1"/>
</dbReference>
<gene>
    <name evidence="14" type="ORF">F8388_018973</name>
    <name evidence="15" type="ORF">G4B88_002405</name>
</gene>
<dbReference type="GO" id="GO:0004565">
    <property type="term" value="F:beta-galactosidase activity"/>
    <property type="evidence" value="ECO:0007669"/>
    <property type="project" value="UniProtKB-EC"/>
</dbReference>
<dbReference type="GO" id="GO:0048046">
    <property type="term" value="C:apoplast"/>
    <property type="evidence" value="ECO:0007669"/>
    <property type="project" value="UniProtKB-SubCell"/>
</dbReference>
<reference evidence="16 17" key="1">
    <citation type="journal article" date="2020" name="bioRxiv">
        <title>Sequence and annotation of 42 cannabis genomes reveals extensive copy number variation in cannabinoid synthesis and pathogen resistance genes.</title>
        <authorList>
            <person name="Mckernan K.J."/>
            <person name="Helbert Y."/>
            <person name="Kane L.T."/>
            <person name="Ebling H."/>
            <person name="Zhang L."/>
            <person name="Liu B."/>
            <person name="Eaton Z."/>
            <person name="Mclaughlin S."/>
            <person name="Kingan S."/>
            <person name="Baybayan P."/>
            <person name="Concepcion G."/>
            <person name="Jordan M."/>
            <person name="Riva A."/>
            <person name="Barbazuk W."/>
            <person name="Harkins T."/>
        </authorList>
    </citation>
    <scope>NUCLEOTIDE SEQUENCE [LARGE SCALE GENOMIC DNA]</scope>
    <source>
        <strain evidence="16 17">cv. Jamaican Lion 4</strain>
        <strain evidence="15">Father</strain>
        <strain evidence="14">Mother</strain>
        <tissue evidence="14">Leaf</tissue>
    </source>
</reference>
<accession>A0A7J6DR47</accession>
<dbReference type="Proteomes" id="UP000583929">
    <property type="component" value="Unassembled WGS sequence"/>
</dbReference>
<name>A0A7J6DR47_CANSA</name>
<dbReference type="InterPro" id="IPR001944">
    <property type="entry name" value="Glycoside_Hdrlase_35"/>
</dbReference>
<dbReference type="InterPro" id="IPR048913">
    <property type="entry name" value="BetaGal_gal-bd"/>
</dbReference>
<dbReference type="InterPro" id="IPR043159">
    <property type="entry name" value="Lectin_gal-bd_sf"/>
</dbReference>
<dbReference type="Gene3D" id="2.60.120.260">
    <property type="entry name" value="Galactose-binding domain-like"/>
    <property type="match status" value="2"/>
</dbReference>
<dbReference type="InterPro" id="IPR000922">
    <property type="entry name" value="Lectin_gal-bd_dom"/>
</dbReference>
<dbReference type="GO" id="GO:0030246">
    <property type="term" value="F:carbohydrate binding"/>
    <property type="evidence" value="ECO:0007669"/>
    <property type="project" value="InterPro"/>
</dbReference>
<dbReference type="EMBL" id="JAATIQ010000003">
    <property type="protein sequence ID" value="KAF4403552.1"/>
    <property type="molecule type" value="Genomic_DNA"/>
</dbReference>
<protein>
    <recommendedName>
        <fullName evidence="4">beta-galactosidase</fullName>
        <ecNumber evidence="4">3.2.1.23</ecNumber>
    </recommendedName>
</protein>
<evidence type="ECO:0000256" key="5">
    <source>
        <dbReference type="ARBA" id="ARBA00022523"/>
    </source>
</evidence>
<evidence type="ECO:0000256" key="1">
    <source>
        <dbReference type="ARBA" id="ARBA00001412"/>
    </source>
</evidence>
<dbReference type="FunFam" id="3.20.20.80:FF:000267">
    <property type="entry name" value="Beta-galactosidase"/>
    <property type="match status" value="1"/>
</dbReference>
<dbReference type="FunFam" id="2.60.120.260:FF:000142">
    <property type="entry name" value="Beta-galactosidase"/>
    <property type="match status" value="1"/>
</dbReference>
<dbReference type="SUPFAM" id="SSF49785">
    <property type="entry name" value="Galactose-binding domain-like"/>
    <property type="match status" value="2"/>
</dbReference>
<dbReference type="InterPro" id="IPR017853">
    <property type="entry name" value="GH"/>
</dbReference>
<evidence type="ECO:0000313" key="15">
    <source>
        <dbReference type="EMBL" id="KAF4403552.1"/>
    </source>
</evidence>
<evidence type="ECO:0000256" key="12">
    <source>
        <dbReference type="SAM" id="SignalP"/>
    </source>
</evidence>
<dbReference type="EC" id="3.2.1.23" evidence="4"/>
<evidence type="ECO:0000256" key="6">
    <source>
        <dbReference type="ARBA" id="ARBA00022525"/>
    </source>
</evidence>
<dbReference type="Pfam" id="PF01301">
    <property type="entry name" value="Glyco_hydro_35"/>
    <property type="match status" value="2"/>
</dbReference>
<evidence type="ECO:0000313" key="14">
    <source>
        <dbReference type="EMBL" id="KAF4348581.1"/>
    </source>
</evidence>
<feature type="signal peptide" evidence="12">
    <location>
        <begin position="1"/>
        <end position="31"/>
    </location>
</feature>
<dbReference type="InterPro" id="IPR008979">
    <property type="entry name" value="Galactose-bd-like_sf"/>
</dbReference>
<comment type="similarity">
    <text evidence="3 11">Belongs to the glycosyl hydrolase 35 family.</text>
</comment>
<organism evidence="14 16">
    <name type="scientific">Cannabis sativa</name>
    <name type="common">Hemp</name>
    <name type="synonym">Marijuana</name>
    <dbReference type="NCBI Taxonomy" id="3483"/>
    <lineage>
        <taxon>Eukaryota</taxon>
        <taxon>Viridiplantae</taxon>
        <taxon>Streptophyta</taxon>
        <taxon>Embryophyta</taxon>
        <taxon>Tracheophyta</taxon>
        <taxon>Spermatophyta</taxon>
        <taxon>Magnoliopsida</taxon>
        <taxon>eudicotyledons</taxon>
        <taxon>Gunneridae</taxon>
        <taxon>Pentapetalae</taxon>
        <taxon>rosids</taxon>
        <taxon>fabids</taxon>
        <taxon>Rosales</taxon>
        <taxon>Cannabaceae</taxon>
        <taxon>Cannabis</taxon>
    </lineage>
</organism>
<dbReference type="GO" id="GO:0005975">
    <property type="term" value="P:carbohydrate metabolic process"/>
    <property type="evidence" value="ECO:0007669"/>
    <property type="project" value="InterPro"/>
</dbReference>
<evidence type="ECO:0000313" key="16">
    <source>
        <dbReference type="Proteomes" id="UP000525078"/>
    </source>
</evidence>
<keyword evidence="5" id="KW-0052">Apoplast</keyword>
<evidence type="ECO:0000256" key="8">
    <source>
        <dbReference type="ARBA" id="ARBA00022801"/>
    </source>
</evidence>
<dbReference type="Pfam" id="PF21467">
    <property type="entry name" value="BetaGal_gal-bd"/>
    <property type="match status" value="1"/>
</dbReference>
<proteinExistence type="inferred from homology"/>
<comment type="catalytic activity">
    <reaction evidence="1">
        <text>Hydrolysis of terminal non-reducing beta-D-galactose residues in beta-D-galactosides.</text>
        <dbReference type="EC" id="3.2.1.23"/>
    </reaction>
</comment>
<dbReference type="Proteomes" id="UP000525078">
    <property type="component" value="Unassembled WGS sequence"/>
</dbReference>
<evidence type="ECO:0000256" key="11">
    <source>
        <dbReference type="RuleBase" id="RU003679"/>
    </source>
</evidence>
<dbReference type="Gene3D" id="2.60.120.740">
    <property type="match status" value="1"/>
</dbReference>
<comment type="subcellular location">
    <subcellularLocation>
        <location evidence="2">Secreted</location>
        <location evidence="2">Extracellular space</location>
        <location evidence="2">Apoplast</location>
    </subcellularLocation>
</comment>
<evidence type="ECO:0000256" key="7">
    <source>
        <dbReference type="ARBA" id="ARBA00022729"/>
    </source>
</evidence>
<evidence type="ECO:0000256" key="2">
    <source>
        <dbReference type="ARBA" id="ARBA00004271"/>
    </source>
</evidence>
<evidence type="ECO:0000259" key="13">
    <source>
        <dbReference type="PROSITE" id="PS50228"/>
    </source>
</evidence>
<keyword evidence="17" id="KW-1185">Reference proteome</keyword>
<dbReference type="PROSITE" id="PS50228">
    <property type="entry name" value="SUEL_LECTIN"/>
    <property type="match status" value="1"/>
</dbReference>
<dbReference type="InterPro" id="IPR031330">
    <property type="entry name" value="Gly_Hdrlase_35_cat"/>
</dbReference>
<sequence>MEVSSSITNRISTLLLLLCLFALCSNTSCLATNVTYDRRSLLINGQRKLLISAAIHYPRSVPAMWPGLVQTAKEGGVDVIETYVFWNGHEPSPGNYYFGGRYDLVKFVKIVQEAGMLLILRIGPFVAAEWNFGGIPVWLHYVPGTTFRTDNEPFKVLMWSLRKLLSLAKSYEELHNFDCEPNEAGEAFGTSRGSHYLSPGKYHFQIENEYGYYEGAYGEGGKRYAMWAASMAVSQNIGIPWIMCQQFDAPSSVINTCNSFYCDQFTPIYPDKPKIWTENWPGWFKTFGSPDPHRPAEDVAYSVARFFQKGGSVHNYYMVLFSISLACSVYHGGTNFGRTAGGPFITTSYDYEAPIDEYGLPRLPKWGHLRELHKAIKLCEHVMLNSDAVNISLGPSLEADVFTDTSGACAAFLANVDDKNDRTVVFRNSSYHLPAWSVSILPDCKNVVFNTAKVGTPTSIVEMVAEKLQPSVSTPEKNSEALKWEVFVEKAGIWDKEDFVQTGFVDHINTTKDTTDYLWYTTSIFVEENEGFLIKGSQPFLIVESKGHALHAFVNQKLQGTAYGNGTHSPFKFKKPVSLKAGKNDIALLSMTVGLQNPDMQMSSVIAMLLGKMSSPKQNIQTCSSLFLQSIGSFSSQQNTETVSYLTLISESVSQQIKEYCLGTVNAGSFYEWVGAGPTHVEIRGFNNGTVNLSNSTWIYKLPEFIGLQGEHLGIYKADGINKVNWVATSEPPKMQPLTWYKAEINPPPGKEPVGLDMVHMGKGLAWLNGEEIGRYWPRKSSIDDGCVKECDYRGKFMPNKCFTGCGEPTQRWYHVPRSWFKSSGNILVIFEEKGGDPSKITLSRRKVTGLCALVAEDHPSIRPEAWEKEGSGSNRNVPTVYLQCPENTLVSAVKFASFGTPSGNCGSYTKGDCHDPNSILVVEKFCRNKNNCAIELSEENFSTSTCPGVSKRLAVEAICR</sequence>
<dbReference type="PRINTS" id="PR00742">
    <property type="entry name" value="GLHYDRLASE35"/>
</dbReference>
<keyword evidence="7 12" id="KW-0732">Signal</keyword>
<feature type="chain" id="PRO_5033593222" description="beta-galactosidase" evidence="12">
    <location>
        <begin position="32"/>
        <end position="961"/>
    </location>
</feature>
<dbReference type="Pfam" id="PF02140">
    <property type="entry name" value="SUEL_Lectin"/>
    <property type="match status" value="1"/>
</dbReference>
<dbReference type="Gene3D" id="3.20.20.80">
    <property type="entry name" value="Glycosidases"/>
    <property type="match status" value="1"/>
</dbReference>
<evidence type="ECO:0000256" key="3">
    <source>
        <dbReference type="ARBA" id="ARBA00009809"/>
    </source>
</evidence>
<keyword evidence="10" id="KW-0326">Glycosidase</keyword>
<feature type="domain" description="SUEL-type lectin" evidence="13">
    <location>
        <begin position="875"/>
        <end position="961"/>
    </location>
</feature>
<keyword evidence="9" id="KW-0325">Glycoprotein</keyword>
<dbReference type="CDD" id="cd22842">
    <property type="entry name" value="Gal_Rha_Lectin_BGal"/>
    <property type="match status" value="1"/>
</dbReference>
<evidence type="ECO:0000313" key="17">
    <source>
        <dbReference type="Proteomes" id="UP000583929"/>
    </source>
</evidence>
<dbReference type="SUPFAM" id="SSF51445">
    <property type="entry name" value="(Trans)glycosidases"/>
    <property type="match status" value="1"/>
</dbReference>
<keyword evidence="6" id="KW-0964">Secreted</keyword>
<dbReference type="EMBL" id="JAATIP010000439">
    <property type="protein sequence ID" value="KAF4348581.1"/>
    <property type="molecule type" value="Genomic_DNA"/>
</dbReference>
<evidence type="ECO:0000256" key="9">
    <source>
        <dbReference type="ARBA" id="ARBA00023180"/>
    </source>
</evidence>
<comment type="caution">
    <text evidence="14">The sequence shown here is derived from an EMBL/GenBank/DDBJ whole genome shotgun (WGS) entry which is preliminary data.</text>
</comment>
<dbReference type="AlphaFoldDB" id="A0A7J6DR47"/>
<keyword evidence="8" id="KW-0378">Hydrolase</keyword>